<dbReference type="PANTHER" id="PTHR31549">
    <property type="entry name" value="PROTEIN, PUTATIVE (DUF247)-RELATED-RELATED"/>
    <property type="match status" value="1"/>
</dbReference>
<dbReference type="Proteomes" id="UP001141806">
    <property type="component" value="Unassembled WGS sequence"/>
</dbReference>
<accession>A0A9Q0H990</accession>
<gene>
    <name evidence="1" type="ORF">NE237_019727</name>
</gene>
<reference evidence="1" key="1">
    <citation type="journal article" date="2023" name="Plant J.">
        <title>The genome of the king protea, Protea cynaroides.</title>
        <authorList>
            <person name="Chang J."/>
            <person name="Duong T.A."/>
            <person name="Schoeman C."/>
            <person name="Ma X."/>
            <person name="Roodt D."/>
            <person name="Barker N."/>
            <person name="Li Z."/>
            <person name="Van de Peer Y."/>
            <person name="Mizrachi E."/>
        </authorList>
    </citation>
    <scope>NUCLEOTIDE SEQUENCE</scope>
    <source>
        <tissue evidence="1">Young leaves</tissue>
    </source>
</reference>
<dbReference type="AlphaFoldDB" id="A0A9Q0H990"/>
<proteinExistence type="predicted"/>
<dbReference type="EMBL" id="JAMYWD010000009">
    <property type="protein sequence ID" value="KAJ4959817.1"/>
    <property type="molecule type" value="Genomic_DNA"/>
</dbReference>
<dbReference type="InterPro" id="IPR004158">
    <property type="entry name" value="DUF247_pln"/>
</dbReference>
<dbReference type="Pfam" id="PF03140">
    <property type="entry name" value="DUF247"/>
    <property type="match status" value="1"/>
</dbReference>
<name>A0A9Q0H990_9MAGN</name>
<keyword evidence="2" id="KW-1185">Reference proteome</keyword>
<organism evidence="1 2">
    <name type="scientific">Protea cynaroides</name>
    <dbReference type="NCBI Taxonomy" id="273540"/>
    <lineage>
        <taxon>Eukaryota</taxon>
        <taxon>Viridiplantae</taxon>
        <taxon>Streptophyta</taxon>
        <taxon>Embryophyta</taxon>
        <taxon>Tracheophyta</taxon>
        <taxon>Spermatophyta</taxon>
        <taxon>Magnoliopsida</taxon>
        <taxon>Proteales</taxon>
        <taxon>Proteaceae</taxon>
        <taxon>Protea</taxon>
    </lineage>
</organism>
<evidence type="ECO:0000313" key="1">
    <source>
        <dbReference type="EMBL" id="KAJ4959817.1"/>
    </source>
</evidence>
<comment type="caution">
    <text evidence="1">The sequence shown here is derived from an EMBL/GenBank/DDBJ whole genome shotgun (WGS) entry which is preliminary data.</text>
</comment>
<dbReference type="OrthoDB" id="906165at2759"/>
<evidence type="ECO:0000313" key="2">
    <source>
        <dbReference type="Proteomes" id="UP001141806"/>
    </source>
</evidence>
<dbReference type="PANTHER" id="PTHR31549:SF190">
    <property type="entry name" value="UPF0481 PROTEIN-RELATED"/>
    <property type="match status" value="1"/>
</dbReference>
<sequence length="429" mass="49352">MERKVVFSTKMKKCFSYLSNSQLQPCEQKEPRLGMFNGRSFPSSDVRRAWELVCKGTDGANEMEIRKTYTKAVTAVDEQARNIYKEDPFNQVPVGDEFLQIMIDQGCFILQVILFSLGVSEKLNDDWSKHRVKAWVTSLFCIRNQLPLVVLKEIMKQSFFKELLKSRKKWRRPKDMARMVFYDQLVEPMLEGPGHKVNFMKQIVNGVIKKSMGFSDQEPPTLLHALWLHQTGPGPIVGNIEDEVGDEDDESCSSWYTVRSATELQNVEITFKNNKGKGIRGIEFKRKMIDADLCLPSITIEPNTEILFKHLIDYEEEIDLGKNQREVCSYLKLMRELVRTPDDAKVLAMQGIVNADPEGERNLPEILKGLPLPDMVGDNQHMVDVRRKIRSYVKPSIRGKVVNLLVFTVILSLLQDIYAVLSYHYPRKG</sequence>
<protein>
    <submittedName>
        <fullName evidence="1">Uncharacterized protein</fullName>
    </submittedName>
</protein>